<dbReference type="Proteomes" id="UP000324222">
    <property type="component" value="Unassembled WGS sequence"/>
</dbReference>
<keyword evidence="2" id="KW-1185">Reference proteome</keyword>
<sequence length="131" mass="14510">MMYYIASVFEDAVGQRIDLEFPVTTDTDTSPAQGSPIILGRPQSIQFFMEQANRAYLKANEKKPSSVGYPSGRFVKINNVASQEMLGKAALVNPNLHNTLYPGAQEPHITHEHPVVARLEVVVARSRDTLN</sequence>
<name>A0A5B7GP29_PORTR</name>
<proteinExistence type="predicted"/>
<evidence type="ECO:0000313" key="2">
    <source>
        <dbReference type="Proteomes" id="UP000324222"/>
    </source>
</evidence>
<protein>
    <submittedName>
        <fullName evidence="1">Uncharacterized protein</fullName>
    </submittedName>
</protein>
<evidence type="ECO:0000313" key="1">
    <source>
        <dbReference type="EMBL" id="MPC59265.1"/>
    </source>
</evidence>
<gene>
    <name evidence="1" type="ORF">E2C01_053280</name>
</gene>
<organism evidence="1 2">
    <name type="scientific">Portunus trituberculatus</name>
    <name type="common">Swimming crab</name>
    <name type="synonym">Neptunus trituberculatus</name>
    <dbReference type="NCBI Taxonomy" id="210409"/>
    <lineage>
        <taxon>Eukaryota</taxon>
        <taxon>Metazoa</taxon>
        <taxon>Ecdysozoa</taxon>
        <taxon>Arthropoda</taxon>
        <taxon>Crustacea</taxon>
        <taxon>Multicrustacea</taxon>
        <taxon>Malacostraca</taxon>
        <taxon>Eumalacostraca</taxon>
        <taxon>Eucarida</taxon>
        <taxon>Decapoda</taxon>
        <taxon>Pleocyemata</taxon>
        <taxon>Brachyura</taxon>
        <taxon>Eubrachyura</taxon>
        <taxon>Portunoidea</taxon>
        <taxon>Portunidae</taxon>
        <taxon>Portuninae</taxon>
        <taxon>Portunus</taxon>
    </lineage>
</organism>
<accession>A0A5B7GP29</accession>
<comment type="caution">
    <text evidence="1">The sequence shown here is derived from an EMBL/GenBank/DDBJ whole genome shotgun (WGS) entry which is preliminary data.</text>
</comment>
<reference evidence="1 2" key="1">
    <citation type="submission" date="2019-05" db="EMBL/GenBank/DDBJ databases">
        <title>Another draft genome of Portunus trituberculatus and its Hox gene families provides insights of decapod evolution.</title>
        <authorList>
            <person name="Jeong J.-H."/>
            <person name="Song I."/>
            <person name="Kim S."/>
            <person name="Choi T."/>
            <person name="Kim D."/>
            <person name="Ryu S."/>
            <person name="Kim W."/>
        </authorList>
    </citation>
    <scope>NUCLEOTIDE SEQUENCE [LARGE SCALE GENOMIC DNA]</scope>
    <source>
        <tissue evidence="1">Muscle</tissue>
    </source>
</reference>
<dbReference type="EMBL" id="VSRR010016405">
    <property type="protein sequence ID" value="MPC59265.1"/>
    <property type="molecule type" value="Genomic_DNA"/>
</dbReference>
<dbReference type="AlphaFoldDB" id="A0A5B7GP29"/>